<dbReference type="Proteomes" id="UP000282321">
    <property type="component" value="Unassembled WGS sequence"/>
</dbReference>
<feature type="chain" id="PRO_5024864667" description="Fibronectin type-III domain-containing protein" evidence="1">
    <location>
        <begin position="19"/>
        <end position="255"/>
    </location>
</feature>
<organism evidence="2 3">
    <name type="scientific">candidate division TA06 bacterium</name>
    <dbReference type="NCBI Taxonomy" id="2250710"/>
    <lineage>
        <taxon>Bacteria</taxon>
        <taxon>Bacteria division TA06</taxon>
    </lineage>
</organism>
<comment type="caution">
    <text evidence="2">The sequence shown here is derived from an EMBL/GenBank/DDBJ whole genome shotgun (WGS) entry which is preliminary data.</text>
</comment>
<accession>A0A660SAT8</accession>
<protein>
    <recommendedName>
        <fullName evidence="4">Fibronectin type-III domain-containing protein</fullName>
    </recommendedName>
</protein>
<sequence>MRKALILLSIPVIILALASCTVSPTENVGTPTNLAWTVGTNGLDLTISWDAVADVDGYKIITPADDTVDVDTTCLHTFVDAPVGTYSVYAYKGSENGTAATISNAPYEDADAYTIYSLNSTAGGSGFDIDPVNGQGEVVSLADSTYQATFDFYLNNDSNYVSADEFTFTSGGSGENVTGFTDAGTTEIDTCVQYVQGQTYSNMVTCEANHYYMVYFKGSATTPLDNYGIIKVVSVGSDNVVFTYKFQPLKGFRKF</sequence>
<evidence type="ECO:0000313" key="2">
    <source>
        <dbReference type="EMBL" id="RKX67797.1"/>
    </source>
</evidence>
<name>A0A660SAT8_UNCT6</name>
<keyword evidence="1" id="KW-0732">Signal</keyword>
<gene>
    <name evidence="2" type="ORF">DRP44_01390</name>
</gene>
<reference evidence="2 3" key="1">
    <citation type="submission" date="2018-06" db="EMBL/GenBank/DDBJ databases">
        <title>Extensive metabolic versatility and redundancy in microbially diverse, dynamic hydrothermal sediments.</title>
        <authorList>
            <person name="Dombrowski N."/>
            <person name="Teske A."/>
            <person name="Baker B.J."/>
        </authorList>
    </citation>
    <scope>NUCLEOTIDE SEQUENCE [LARGE SCALE GENOMIC DNA]</scope>
    <source>
        <strain evidence="2">B35_G9</strain>
    </source>
</reference>
<dbReference type="EMBL" id="QNBC01000010">
    <property type="protein sequence ID" value="RKX67797.1"/>
    <property type="molecule type" value="Genomic_DNA"/>
</dbReference>
<dbReference type="AlphaFoldDB" id="A0A660SAT8"/>
<feature type="signal peptide" evidence="1">
    <location>
        <begin position="1"/>
        <end position="18"/>
    </location>
</feature>
<proteinExistence type="predicted"/>
<evidence type="ECO:0008006" key="4">
    <source>
        <dbReference type="Google" id="ProtNLM"/>
    </source>
</evidence>
<dbReference type="PROSITE" id="PS51257">
    <property type="entry name" value="PROKAR_LIPOPROTEIN"/>
    <property type="match status" value="1"/>
</dbReference>
<evidence type="ECO:0000256" key="1">
    <source>
        <dbReference type="SAM" id="SignalP"/>
    </source>
</evidence>
<evidence type="ECO:0000313" key="3">
    <source>
        <dbReference type="Proteomes" id="UP000282321"/>
    </source>
</evidence>